<feature type="transmembrane region" description="Helical" evidence="12">
    <location>
        <begin position="226"/>
        <end position="249"/>
    </location>
</feature>
<organism evidence="14 15">
    <name type="scientific">Cichlidogyrus casuarinus</name>
    <dbReference type="NCBI Taxonomy" id="1844966"/>
    <lineage>
        <taxon>Eukaryota</taxon>
        <taxon>Metazoa</taxon>
        <taxon>Spiralia</taxon>
        <taxon>Lophotrochozoa</taxon>
        <taxon>Platyhelminthes</taxon>
        <taxon>Monogenea</taxon>
        <taxon>Monopisthocotylea</taxon>
        <taxon>Dactylogyridea</taxon>
        <taxon>Ancyrocephalidae</taxon>
        <taxon>Cichlidogyrus</taxon>
    </lineage>
</organism>
<evidence type="ECO:0000256" key="4">
    <source>
        <dbReference type="ARBA" id="ARBA00022989"/>
    </source>
</evidence>
<evidence type="ECO:0000256" key="6">
    <source>
        <dbReference type="ARBA" id="ARBA00023065"/>
    </source>
</evidence>
<comment type="similarity">
    <text evidence="12">Belongs to the ligand-gated ion channel (TC 1.A.9) family.</text>
</comment>
<dbReference type="PROSITE" id="PS00236">
    <property type="entry name" value="NEUROTR_ION_CHANNEL"/>
    <property type="match status" value="1"/>
</dbReference>
<feature type="signal peptide" evidence="12">
    <location>
        <begin position="1"/>
        <end position="18"/>
    </location>
</feature>
<feature type="non-terminal residue" evidence="14">
    <location>
        <position position="259"/>
    </location>
</feature>
<dbReference type="Gene3D" id="2.70.170.10">
    <property type="entry name" value="Neurotransmitter-gated ion-channel ligand-binding domain"/>
    <property type="match status" value="1"/>
</dbReference>
<dbReference type="Pfam" id="PF02931">
    <property type="entry name" value="Neur_chan_LBD"/>
    <property type="match status" value="1"/>
</dbReference>
<evidence type="ECO:0000256" key="9">
    <source>
        <dbReference type="ARBA" id="ARBA00023286"/>
    </source>
</evidence>
<keyword evidence="1 12" id="KW-0813">Transport</keyword>
<dbReference type="FunFam" id="2.70.170.10:FF:000028">
    <property type="entry name" value="AcetylCholine Receptor"/>
    <property type="match status" value="1"/>
</dbReference>
<evidence type="ECO:0000256" key="11">
    <source>
        <dbReference type="ARBA" id="ARBA00034099"/>
    </source>
</evidence>
<evidence type="ECO:0000256" key="8">
    <source>
        <dbReference type="ARBA" id="ARBA00023170"/>
    </source>
</evidence>
<keyword evidence="2" id="KW-1003">Cell membrane</keyword>
<evidence type="ECO:0000256" key="2">
    <source>
        <dbReference type="ARBA" id="ARBA00022475"/>
    </source>
</evidence>
<dbReference type="PRINTS" id="PR00254">
    <property type="entry name" value="NICOTINICR"/>
</dbReference>
<sequence length="259" mass="31021">MRIFVWLIAAFWLLQTECGPHEKRLRNKLFDSNVYDKRERPVKNHNEALEIKIKGYMVQVMSIDEKNQVIKAIVWIEFIWHDYNFNWSYWEYGNLTSIIDKPDNIWMPDIVLFSSADSKFDQMFKSMVVIQNDSQVQWMPPSFVRSSCQMHIRWFPFDDQVCEFKYSTWSHSKTKIKMELNSDEKTSVVNYIPSNEWALIVFNATIKTEKEYQYYIMTIRLQRRSLYYIFNSIVPCLILSLICLVQFGLPPDANEKITL</sequence>
<dbReference type="EMBL" id="JBJKFK010001335">
    <property type="protein sequence ID" value="KAL3313355.1"/>
    <property type="molecule type" value="Genomic_DNA"/>
</dbReference>
<keyword evidence="6 12" id="KW-0406">Ion transport</keyword>
<keyword evidence="5" id="KW-0770">Synapse</keyword>
<name>A0ABD2Q137_9PLAT</name>
<keyword evidence="3 12" id="KW-0812">Transmembrane</keyword>
<feature type="chain" id="PRO_5044534435" description="Neurotransmitter-gated ion-channel ligand-binding domain-containing protein" evidence="12">
    <location>
        <begin position="19"/>
        <end position="259"/>
    </location>
</feature>
<dbReference type="Gene3D" id="1.20.58.390">
    <property type="entry name" value="Neurotransmitter-gated ion-channel transmembrane domain"/>
    <property type="match status" value="1"/>
</dbReference>
<dbReference type="SUPFAM" id="SSF63712">
    <property type="entry name" value="Nicotinic receptor ligand binding domain-like"/>
    <property type="match status" value="1"/>
</dbReference>
<evidence type="ECO:0000256" key="10">
    <source>
        <dbReference type="ARBA" id="ARBA00023303"/>
    </source>
</evidence>
<evidence type="ECO:0000313" key="15">
    <source>
        <dbReference type="Proteomes" id="UP001626550"/>
    </source>
</evidence>
<comment type="caution">
    <text evidence="14">The sequence shown here is derived from an EMBL/GenBank/DDBJ whole genome shotgun (WGS) entry which is preliminary data.</text>
</comment>
<evidence type="ECO:0000256" key="12">
    <source>
        <dbReference type="RuleBase" id="RU000687"/>
    </source>
</evidence>
<dbReference type="GO" id="GO:0097060">
    <property type="term" value="C:synaptic membrane"/>
    <property type="evidence" value="ECO:0007669"/>
    <property type="project" value="UniProtKB-SubCell"/>
</dbReference>
<dbReference type="InterPro" id="IPR036719">
    <property type="entry name" value="Neuro-gated_channel_TM_sf"/>
</dbReference>
<keyword evidence="10 12" id="KW-0407">Ion channel</keyword>
<dbReference type="InterPro" id="IPR036734">
    <property type="entry name" value="Neur_chan_lig-bd_sf"/>
</dbReference>
<dbReference type="InterPro" id="IPR002394">
    <property type="entry name" value="Nicotinic_acetylcholine_rcpt"/>
</dbReference>
<dbReference type="Proteomes" id="UP001626550">
    <property type="component" value="Unassembled WGS sequence"/>
</dbReference>
<keyword evidence="8" id="KW-0675">Receptor</keyword>
<comment type="caution">
    <text evidence="12">Lacks conserved residue(s) required for the propagation of feature annotation.</text>
</comment>
<evidence type="ECO:0000313" key="14">
    <source>
        <dbReference type="EMBL" id="KAL3313355.1"/>
    </source>
</evidence>
<evidence type="ECO:0000256" key="7">
    <source>
        <dbReference type="ARBA" id="ARBA00023136"/>
    </source>
</evidence>
<reference evidence="14 15" key="1">
    <citation type="submission" date="2024-11" db="EMBL/GenBank/DDBJ databases">
        <title>Adaptive evolution of stress response genes in parasites aligns with host niche diversity.</title>
        <authorList>
            <person name="Hahn C."/>
            <person name="Resl P."/>
        </authorList>
    </citation>
    <scope>NUCLEOTIDE SEQUENCE [LARGE SCALE GENOMIC DNA]</scope>
    <source>
        <strain evidence="14">EGGRZ-B1_66</strain>
        <tissue evidence="14">Body</tissue>
    </source>
</reference>
<dbReference type="PRINTS" id="PR00252">
    <property type="entry name" value="NRIONCHANNEL"/>
</dbReference>
<keyword evidence="4 12" id="KW-1133">Transmembrane helix</keyword>
<dbReference type="InterPro" id="IPR006202">
    <property type="entry name" value="Neur_chan_lig-bd"/>
</dbReference>
<gene>
    <name evidence="14" type="ORF">Ciccas_008044</name>
</gene>
<proteinExistence type="inferred from homology"/>
<keyword evidence="12" id="KW-0732">Signal</keyword>
<dbReference type="PANTHER" id="PTHR18945">
    <property type="entry name" value="NEUROTRANSMITTER GATED ION CHANNEL"/>
    <property type="match status" value="1"/>
</dbReference>
<dbReference type="AlphaFoldDB" id="A0ABD2Q137"/>
<evidence type="ECO:0000256" key="1">
    <source>
        <dbReference type="ARBA" id="ARBA00022448"/>
    </source>
</evidence>
<evidence type="ECO:0000256" key="5">
    <source>
        <dbReference type="ARBA" id="ARBA00023018"/>
    </source>
</evidence>
<protein>
    <recommendedName>
        <fullName evidence="13">Neurotransmitter-gated ion-channel ligand-binding domain-containing protein</fullName>
    </recommendedName>
</protein>
<dbReference type="SUPFAM" id="SSF90112">
    <property type="entry name" value="Neurotransmitter-gated ion-channel transmembrane pore"/>
    <property type="match status" value="1"/>
</dbReference>
<keyword evidence="15" id="KW-1185">Reference proteome</keyword>
<dbReference type="InterPro" id="IPR006201">
    <property type="entry name" value="Neur_channel"/>
</dbReference>
<evidence type="ECO:0000256" key="3">
    <source>
        <dbReference type="ARBA" id="ARBA00022692"/>
    </source>
</evidence>
<feature type="domain" description="Neurotransmitter-gated ion-channel ligand-binding" evidence="13">
    <location>
        <begin position="22"/>
        <end position="224"/>
    </location>
</feature>
<keyword evidence="9" id="KW-1071">Ligand-gated ion channel</keyword>
<accession>A0ABD2Q137</accession>
<comment type="subcellular location">
    <subcellularLocation>
        <location evidence="11">Synaptic cell membrane</location>
        <topology evidence="11">Multi-pass membrane protein</topology>
    </subcellularLocation>
</comment>
<keyword evidence="7 12" id="KW-0472">Membrane</keyword>
<dbReference type="GO" id="GO:0034220">
    <property type="term" value="P:monoatomic ion transmembrane transport"/>
    <property type="evidence" value="ECO:0007669"/>
    <property type="project" value="UniProtKB-KW"/>
</dbReference>
<dbReference type="InterPro" id="IPR018000">
    <property type="entry name" value="Neurotransmitter_ion_chnl_CS"/>
</dbReference>
<dbReference type="InterPro" id="IPR038050">
    <property type="entry name" value="Neuro_actylchol_rec"/>
</dbReference>
<evidence type="ECO:0000259" key="13">
    <source>
        <dbReference type="Pfam" id="PF02931"/>
    </source>
</evidence>